<dbReference type="InterPro" id="IPR003593">
    <property type="entry name" value="AAA+_ATPase"/>
</dbReference>
<dbReference type="PANTHER" id="PTHR42711">
    <property type="entry name" value="ABC TRANSPORTER ATP-BINDING PROTEIN"/>
    <property type="match status" value="1"/>
</dbReference>
<dbReference type="SUPFAM" id="SSF52540">
    <property type="entry name" value="P-loop containing nucleoside triphosphate hydrolases"/>
    <property type="match status" value="1"/>
</dbReference>
<accession>A0ABR9CJJ9</accession>
<gene>
    <name evidence="7" type="ORF">IG616_05635</name>
</gene>
<comment type="caution">
    <text evidence="7">The sequence shown here is derived from an EMBL/GenBank/DDBJ whole genome shotgun (WGS) entry which is preliminary data.</text>
</comment>
<evidence type="ECO:0000256" key="4">
    <source>
        <dbReference type="ARBA" id="ARBA00022741"/>
    </source>
</evidence>
<dbReference type="InterPro" id="IPR003439">
    <property type="entry name" value="ABC_transporter-like_ATP-bd"/>
</dbReference>
<protein>
    <submittedName>
        <fullName evidence="7">ATP-binding cassette domain-containing protein</fullName>
    </submittedName>
</protein>
<dbReference type="GO" id="GO:0005524">
    <property type="term" value="F:ATP binding"/>
    <property type="evidence" value="ECO:0007669"/>
    <property type="project" value="UniProtKB-KW"/>
</dbReference>
<evidence type="ECO:0000259" key="6">
    <source>
        <dbReference type="PROSITE" id="PS50893"/>
    </source>
</evidence>
<feature type="domain" description="ABC transporter" evidence="6">
    <location>
        <begin position="4"/>
        <end position="233"/>
    </location>
</feature>
<keyword evidence="2" id="KW-0813">Transport</keyword>
<evidence type="ECO:0000256" key="2">
    <source>
        <dbReference type="ARBA" id="ARBA00022448"/>
    </source>
</evidence>
<dbReference type="SMART" id="SM00382">
    <property type="entry name" value="AAA"/>
    <property type="match status" value="1"/>
</dbReference>
<keyword evidence="3" id="KW-0536">Nodulation</keyword>
<organism evidence="7 8">
    <name type="scientific">Roseibium litorale</name>
    <dbReference type="NCBI Taxonomy" id="2803841"/>
    <lineage>
        <taxon>Bacteria</taxon>
        <taxon>Pseudomonadati</taxon>
        <taxon>Pseudomonadota</taxon>
        <taxon>Alphaproteobacteria</taxon>
        <taxon>Hyphomicrobiales</taxon>
        <taxon>Stappiaceae</taxon>
        <taxon>Roseibium</taxon>
    </lineage>
</organism>
<keyword evidence="5 7" id="KW-0067">ATP-binding</keyword>
<dbReference type="InterPro" id="IPR027417">
    <property type="entry name" value="P-loop_NTPase"/>
</dbReference>
<keyword evidence="8" id="KW-1185">Reference proteome</keyword>
<dbReference type="NCBIfam" id="TIGR03864">
    <property type="entry name" value="PQQ_ABC_ATP"/>
    <property type="match status" value="1"/>
</dbReference>
<dbReference type="Proteomes" id="UP000632063">
    <property type="component" value="Unassembled WGS sequence"/>
</dbReference>
<reference evidence="7 8" key="2">
    <citation type="journal article" date="2021" name="Int. J. Syst. Evol. Microbiol.">
        <title>Roseibium litorale sp. nov., isolated from a tidal flat sediment and proposal for the reclassification of Labrenzia polysiphoniae as Roseibium polysiphoniae comb. nov.</title>
        <authorList>
            <person name="Liu Y."/>
            <person name="Pei T."/>
            <person name="Du J."/>
            <person name="Chao M."/>
            <person name="Deng M.R."/>
            <person name="Zhu H."/>
        </authorList>
    </citation>
    <scope>NUCLEOTIDE SEQUENCE [LARGE SCALE GENOMIC DNA]</scope>
    <source>
        <strain evidence="7 8">4C16A</strain>
    </source>
</reference>
<comment type="similarity">
    <text evidence="1">Belongs to the ABC transporter superfamily.</text>
</comment>
<proteinExistence type="inferred from homology"/>
<dbReference type="PROSITE" id="PS50893">
    <property type="entry name" value="ABC_TRANSPORTER_2"/>
    <property type="match status" value="1"/>
</dbReference>
<keyword evidence="4" id="KW-0547">Nucleotide-binding</keyword>
<dbReference type="InterPro" id="IPR022467">
    <property type="entry name" value="ABC_transprt_ATP-bd_su_PQQ"/>
</dbReference>
<evidence type="ECO:0000313" key="8">
    <source>
        <dbReference type="Proteomes" id="UP000632063"/>
    </source>
</evidence>
<dbReference type="Gene3D" id="3.40.50.300">
    <property type="entry name" value="P-loop containing nucleotide triphosphate hydrolases"/>
    <property type="match status" value="1"/>
</dbReference>
<dbReference type="RefSeq" id="WP_192147148.1">
    <property type="nucleotide sequence ID" value="NZ_JACYXI010000002.1"/>
</dbReference>
<dbReference type="EMBL" id="JACYXI010000002">
    <property type="protein sequence ID" value="MBD8891017.1"/>
    <property type="molecule type" value="Genomic_DNA"/>
</dbReference>
<evidence type="ECO:0000256" key="1">
    <source>
        <dbReference type="ARBA" id="ARBA00005417"/>
    </source>
</evidence>
<dbReference type="InterPro" id="IPR050763">
    <property type="entry name" value="ABC_transporter_ATP-binding"/>
</dbReference>
<sequence length="252" mass="27137">MSVFSVEDVSYSYGSRRALDHVSIELEAGRFCALLGPNGAGKSTLFNLLTRLFVTGEGRIRIAGHDIASEPRQALARLGVVFQQPTLDLDMSVERNLLYFAGLQGLSGKLARKRSAAALERLGMAERAREKVRALNGGHRRRMEIARALIHEPAVLLLDEPTVGLDAPSRAAITNHVHDLADNGLLVFWATHLVDEIRDRDEVVVLHKGKVLAQDKAGTLAGSGTLTEAFVRLTASGETPPPSVMTSAGAAE</sequence>
<evidence type="ECO:0000313" key="7">
    <source>
        <dbReference type="EMBL" id="MBD8891017.1"/>
    </source>
</evidence>
<name>A0ABR9CJJ9_9HYPH</name>
<evidence type="ECO:0000256" key="3">
    <source>
        <dbReference type="ARBA" id="ARBA00022458"/>
    </source>
</evidence>
<reference evidence="8" key="1">
    <citation type="submission" date="2020-09" db="EMBL/GenBank/DDBJ databases">
        <title>The genome sequence of strain Labrenzia suaedae 4C16A.</title>
        <authorList>
            <person name="Liu Y."/>
        </authorList>
    </citation>
    <scope>NUCLEOTIDE SEQUENCE [LARGE SCALE GENOMIC DNA]</scope>
    <source>
        <strain evidence="8">4C16A</strain>
    </source>
</reference>
<dbReference type="Pfam" id="PF00005">
    <property type="entry name" value="ABC_tran"/>
    <property type="match status" value="1"/>
</dbReference>
<evidence type="ECO:0000256" key="5">
    <source>
        <dbReference type="ARBA" id="ARBA00022840"/>
    </source>
</evidence>
<dbReference type="PANTHER" id="PTHR42711:SF5">
    <property type="entry name" value="ABC TRANSPORTER ATP-BINDING PROTEIN NATA"/>
    <property type="match status" value="1"/>
</dbReference>